<protein>
    <submittedName>
        <fullName evidence="1">Uncharacterized protein</fullName>
    </submittedName>
</protein>
<dbReference type="EMBL" id="JASJOT010000008">
    <property type="protein sequence ID" value="MDJ1494189.1"/>
    <property type="molecule type" value="Genomic_DNA"/>
</dbReference>
<dbReference type="RefSeq" id="WP_313997136.1">
    <property type="nucleotide sequence ID" value="NZ_JASJOT010000008.1"/>
</dbReference>
<name>A0ABT7CKC8_9BACT</name>
<sequence length="69" mass="7559">MSTIKYTQTYAVVECECGYYTSFVFETDCYGLNLTKHTEKCDGCGKVIQGSVNIAVNIETIEGGVTCLD</sequence>
<dbReference type="Proteomes" id="UP001228581">
    <property type="component" value="Unassembled WGS sequence"/>
</dbReference>
<accession>A0ABT7CKC8</accession>
<evidence type="ECO:0000313" key="1">
    <source>
        <dbReference type="EMBL" id="MDJ1494189.1"/>
    </source>
</evidence>
<comment type="caution">
    <text evidence="1">The sequence shown here is derived from an EMBL/GenBank/DDBJ whole genome shotgun (WGS) entry which is preliminary data.</text>
</comment>
<proteinExistence type="predicted"/>
<organism evidence="1 2">
    <name type="scientific">Xanthocytophaga flava</name>
    <dbReference type="NCBI Taxonomy" id="3048013"/>
    <lineage>
        <taxon>Bacteria</taxon>
        <taxon>Pseudomonadati</taxon>
        <taxon>Bacteroidota</taxon>
        <taxon>Cytophagia</taxon>
        <taxon>Cytophagales</taxon>
        <taxon>Rhodocytophagaceae</taxon>
        <taxon>Xanthocytophaga</taxon>
    </lineage>
</organism>
<gene>
    <name evidence="1" type="ORF">QNI19_14695</name>
</gene>
<reference evidence="1 2" key="1">
    <citation type="submission" date="2023-05" db="EMBL/GenBank/DDBJ databases">
        <authorList>
            <person name="Zhang X."/>
        </authorList>
    </citation>
    <scope>NUCLEOTIDE SEQUENCE [LARGE SCALE GENOMIC DNA]</scope>
    <source>
        <strain evidence="1 2">DM2B3-1</strain>
    </source>
</reference>
<evidence type="ECO:0000313" key="2">
    <source>
        <dbReference type="Proteomes" id="UP001228581"/>
    </source>
</evidence>
<keyword evidence="2" id="KW-1185">Reference proteome</keyword>